<comment type="caution">
    <text evidence="1">The sequence shown here is derived from an EMBL/GenBank/DDBJ whole genome shotgun (WGS) entry which is preliminary data.</text>
</comment>
<name>A0A6N7V0I8_9FIRM</name>
<dbReference type="Proteomes" id="UP000434409">
    <property type="component" value="Unassembled WGS sequence"/>
</dbReference>
<proteinExistence type="predicted"/>
<reference evidence="1 2" key="1">
    <citation type="submission" date="2019-08" db="EMBL/GenBank/DDBJ databases">
        <title>In-depth cultivation of the pig gut microbiome towards novel bacterial diversity and tailored functional studies.</title>
        <authorList>
            <person name="Wylensek D."/>
            <person name="Hitch T.C.A."/>
            <person name="Clavel T."/>
        </authorList>
    </citation>
    <scope>NUCLEOTIDE SEQUENCE [LARGE SCALE GENOMIC DNA]</scope>
    <source>
        <strain evidence="1 2">68-1-5</strain>
    </source>
</reference>
<gene>
    <name evidence="1" type="ORF">FYJ34_07465</name>
</gene>
<sequence>MSVSIVPALQSKRQDYVNKKNNARNQITRCERAYESLSNFKTTVSQAQEDFHAINSNKSSILSEVANVKQNSITAQRYYSEMHNIFSGIGSKIIGVVYSVLIGSISAKLRSYATLNRKFL</sequence>
<dbReference type="AlphaFoldDB" id="A0A6N7V0I8"/>
<accession>A0A6N7V0I8</accession>
<evidence type="ECO:0000313" key="1">
    <source>
        <dbReference type="EMBL" id="MSR94099.1"/>
    </source>
</evidence>
<dbReference type="RefSeq" id="WP_154477498.1">
    <property type="nucleotide sequence ID" value="NZ_VULY01000018.1"/>
</dbReference>
<organism evidence="1 2">
    <name type="scientific">Suipraeoptans intestinalis</name>
    <dbReference type="NCBI Taxonomy" id="2606628"/>
    <lineage>
        <taxon>Bacteria</taxon>
        <taxon>Bacillati</taxon>
        <taxon>Bacillota</taxon>
        <taxon>Clostridia</taxon>
        <taxon>Lachnospirales</taxon>
        <taxon>Lachnospiraceae</taxon>
        <taxon>Suipraeoptans</taxon>
    </lineage>
</organism>
<evidence type="ECO:0000313" key="2">
    <source>
        <dbReference type="Proteomes" id="UP000434409"/>
    </source>
</evidence>
<protein>
    <submittedName>
        <fullName evidence="1">Uncharacterized protein</fullName>
    </submittedName>
</protein>
<dbReference type="EMBL" id="VULY01000018">
    <property type="protein sequence ID" value="MSR94099.1"/>
    <property type="molecule type" value="Genomic_DNA"/>
</dbReference>
<keyword evidence="2" id="KW-1185">Reference proteome</keyword>